<evidence type="ECO:0000313" key="2">
    <source>
        <dbReference type="EMBL" id="CAL0312688.1"/>
    </source>
</evidence>
<comment type="caution">
    <text evidence="2">The sequence shown here is derived from an EMBL/GenBank/DDBJ whole genome shotgun (WGS) entry which is preliminary data.</text>
</comment>
<protein>
    <submittedName>
        <fullName evidence="2">Uncharacterized protein</fullName>
    </submittedName>
</protein>
<dbReference type="Gene3D" id="3.10.450.40">
    <property type="match status" value="1"/>
</dbReference>
<reference evidence="2 3" key="1">
    <citation type="submission" date="2024-03" db="EMBL/GenBank/DDBJ databases">
        <authorList>
            <person name="Martinez-Hernandez J."/>
        </authorList>
    </citation>
    <scope>NUCLEOTIDE SEQUENCE [LARGE SCALE GENOMIC DNA]</scope>
</reference>
<feature type="region of interest" description="Disordered" evidence="1">
    <location>
        <begin position="129"/>
        <end position="149"/>
    </location>
</feature>
<keyword evidence="3" id="KW-1185">Reference proteome</keyword>
<dbReference type="Pfam" id="PF11523">
    <property type="entry name" value="DUF3223"/>
    <property type="match status" value="1"/>
</dbReference>
<proteinExistence type="predicted"/>
<gene>
    <name evidence="2" type="ORF">LLUT_LOCUS13748</name>
</gene>
<dbReference type="Proteomes" id="UP001497480">
    <property type="component" value="Unassembled WGS sequence"/>
</dbReference>
<evidence type="ECO:0000256" key="1">
    <source>
        <dbReference type="SAM" id="MobiDB-lite"/>
    </source>
</evidence>
<dbReference type="AlphaFoldDB" id="A0AAV1WTQ5"/>
<evidence type="ECO:0000313" key="3">
    <source>
        <dbReference type="Proteomes" id="UP001497480"/>
    </source>
</evidence>
<name>A0AAV1WTQ5_LUPLU</name>
<accession>A0AAV1WTQ5</accession>
<organism evidence="2 3">
    <name type="scientific">Lupinus luteus</name>
    <name type="common">European yellow lupine</name>
    <dbReference type="NCBI Taxonomy" id="3873"/>
    <lineage>
        <taxon>Eukaryota</taxon>
        <taxon>Viridiplantae</taxon>
        <taxon>Streptophyta</taxon>
        <taxon>Embryophyta</taxon>
        <taxon>Tracheophyta</taxon>
        <taxon>Spermatophyta</taxon>
        <taxon>Magnoliopsida</taxon>
        <taxon>eudicotyledons</taxon>
        <taxon>Gunneridae</taxon>
        <taxon>Pentapetalae</taxon>
        <taxon>rosids</taxon>
        <taxon>fabids</taxon>
        <taxon>Fabales</taxon>
        <taxon>Fabaceae</taxon>
        <taxon>Papilionoideae</taxon>
        <taxon>50 kb inversion clade</taxon>
        <taxon>genistoids sensu lato</taxon>
        <taxon>core genistoids</taxon>
        <taxon>Genisteae</taxon>
        <taxon>Lupinus</taxon>
    </lineage>
</organism>
<sequence length="149" mass="16438">MDHLHGSLDALVWGKITSMGSTRQYSTNSTDQQQLGERDKSTMLMLLYFHPNRNEKIGIGPQCIKTRLDTVRTQSWHGQPQAQHTPSCSSRQLSRGVCALGVNLTPGQISKHQANSKSVRSKLLKQVLSGATSPPSGATRQQNLDFKQP</sequence>
<dbReference type="EMBL" id="CAXHTB010000009">
    <property type="protein sequence ID" value="CAL0312688.1"/>
    <property type="molecule type" value="Genomic_DNA"/>
</dbReference>